<gene>
    <name evidence="1" type="ORF">LCGC14_2538670</name>
</gene>
<reference evidence="1" key="1">
    <citation type="journal article" date="2015" name="Nature">
        <title>Complex archaea that bridge the gap between prokaryotes and eukaryotes.</title>
        <authorList>
            <person name="Spang A."/>
            <person name="Saw J.H."/>
            <person name="Jorgensen S.L."/>
            <person name="Zaremba-Niedzwiedzka K."/>
            <person name="Martijn J."/>
            <person name="Lind A.E."/>
            <person name="van Eijk R."/>
            <person name="Schleper C."/>
            <person name="Guy L."/>
            <person name="Ettema T.J."/>
        </authorList>
    </citation>
    <scope>NUCLEOTIDE SEQUENCE</scope>
</reference>
<comment type="caution">
    <text evidence="1">The sequence shown here is derived from an EMBL/GenBank/DDBJ whole genome shotgun (WGS) entry which is preliminary data.</text>
</comment>
<accession>A0A0F9DJF1</accession>
<sequence length="41" mass="4738">MLIALMVLGTVGVLLYWAIHRMETSDARFQRDAYAMIRRAP</sequence>
<proteinExistence type="predicted"/>
<protein>
    <submittedName>
        <fullName evidence="1">Uncharacterized protein</fullName>
    </submittedName>
</protein>
<evidence type="ECO:0000313" key="1">
    <source>
        <dbReference type="EMBL" id="KKL12148.1"/>
    </source>
</evidence>
<organism evidence="1">
    <name type="scientific">marine sediment metagenome</name>
    <dbReference type="NCBI Taxonomy" id="412755"/>
    <lineage>
        <taxon>unclassified sequences</taxon>
        <taxon>metagenomes</taxon>
        <taxon>ecological metagenomes</taxon>
    </lineage>
</organism>
<name>A0A0F9DJF1_9ZZZZ</name>
<dbReference type="AlphaFoldDB" id="A0A0F9DJF1"/>
<dbReference type="EMBL" id="LAZR01041374">
    <property type="protein sequence ID" value="KKL12148.1"/>
    <property type="molecule type" value="Genomic_DNA"/>
</dbReference>